<evidence type="ECO:0000256" key="4">
    <source>
        <dbReference type="ARBA" id="ARBA00022692"/>
    </source>
</evidence>
<evidence type="ECO:0000256" key="2">
    <source>
        <dbReference type="ARBA" id="ARBA00022448"/>
    </source>
</evidence>
<evidence type="ECO:0000256" key="5">
    <source>
        <dbReference type="ARBA" id="ARBA00022741"/>
    </source>
</evidence>
<dbReference type="GO" id="GO:0016887">
    <property type="term" value="F:ATP hydrolysis activity"/>
    <property type="evidence" value="ECO:0007669"/>
    <property type="project" value="InterPro"/>
</dbReference>
<feature type="transmembrane region" description="Helical" evidence="9">
    <location>
        <begin position="170"/>
        <end position="189"/>
    </location>
</feature>
<dbReference type="Pfam" id="PF00664">
    <property type="entry name" value="ABC_membrane"/>
    <property type="match status" value="1"/>
</dbReference>
<dbReference type="RefSeq" id="WP_075064178.1">
    <property type="nucleotide sequence ID" value="NZ_LGCL01000040.1"/>
</dbReference>
<dbReference type="InterPro" id="IPR036640">
    <property type="entry name" value="ABC1_TM_sf"/>
</dbReference>
<keyword evidence="3" id="KW-1003">Cell membrane</keyword>
<dbReference type="OrthoDB" id="9762778at2"/>
<dbReference type="GO" id="GO:0015421">
    <property type="term" value="F:ABC-type oligopeptide transporter activity"/>
    <property type="evidence" value="ECO:0007669"/>
    <property type="project" value="TreeGrafter"/>
</dbReference>
<dbReference type="EMBL" id="LGCL01000040">
    <property type="protein sequence ID" value="KPL72113.1"/>
    <property type="molecule type" value="Genomic_DNA"/>
</dbReference>
<name>A0A0P6WZC7_9CHLR</name>
<dbReference type="SUPFAM" id="SSF52540">
    <property type="entry name" value="P-loop containing nucleoside triphosphate hydrolases"/>
    <property type="match status" value="1"/>
</dbReference>
<dbReference type="PANTHER" id="PTHR43394">
    <property type="entry name" value="ATP-DEPENDENT PERMEASE MDL1, MITOCHONDRIAL"/>
    <property type="match status" value="1"/>
</dbReference>
<proteinExistence type="predicted"/>
<dbReference type="Gene3D" id="3.40.50.300">
    <property type="entry name" value="P-loop containing nucleotide triphosphate hydrolases"/>
    <property type="match status" value="1"/>
</dbReference>
<dbReference type="Proteomes" id="UP000050417">
    <property type="component" value="Unassembled WGS sequence"/>
</dbReference>
<feature type="domain" description="ABC transmembrane type-1" evidence="11">
    <location>
        <begin position="30"/>
        <end position="312"/>
    </location>
</feature>
<keyword evidence="7 9" id="KW-1133">Transmembrane helix</keyword>
<dbReference type="InterPro" id="IPR027417">
    <property type="entry name" value="P-loop_NTPase"/>
</dbReference>
<dbReference type="Pfam" id="PF00005">
    <property type="entry name" value="ABC_tran"/>
    <property type="match status" value="1"/>
</dbReference>
<comment type="caution">
    <text evidence="12">The sequence shown here is derived from an EMBL/GenBank/DDBJ whole genome shotgun (WGS) entry which is preliminary data.</text>
</comment>
<dbReference type="PROSITE" id="PS50893">
    <property type="entry name" value="ABC_TRANSPORTER_2"/>
    <property type="match status" value="1"/>
</dbReference>
<dbReference type="GO" id="GO:0005886">
    <property type="term" value="C:plasma membrane"/>
    <property type="evidence" value="ECO:0007669"/>
    <property type="project" value="UniProtKB-SubCell"/>
</dbReference>
<evidence type="ECO:0000256" key="7">
    <source>
        <dbReference type="ARBA" id="ARBA00022989"/>
    </source>
</evidence>
<evidence type="ECO:0000313" key="12">
    <source>
        <dbReference type="EMBL" id="KPL72113.1"/>
    </source>
</evidence>
<dbReference type="SMART" id="SM00382">
    <property type="entry name" value="AAA"/>
    <property type="match status" value="1"/>
</dbReference>
<dbReference type="GO" id="GO:0005524">
    <property type="term" value="F:ATP binding"/>
    <property type="evidence" value="ECO:0007669"/>
    <property type="project" value="UniProtKB-KW"/>
</dbReference>
<dbReference type="CDD" id="cd18547">
    <property type="entry name" value="ABC_6TM_Tm288_like"/>
    <property type="match status" value="1"/>
</dbReference>
<feature type="domain" description="ABC transporter" evidence="10">
    <location>
        <begin position="380"/>
        <end position="614"/>
    </location>
</feature>
<keyword evidence="8 9" id="KW-0472">Membrane</keyword>
<dbReference type="InterPro" id="IPR011527">
    <property type="entry name" value="ABC1_TM_dom"/>
</dbReference>
<dbReference type="InterPro" id="IPR003439">
    <property type="entry name" value="ABC_transporter-like_ATP-bd"/>
</dbReference>
<evidence type="ECO:0000256" key="1">
    <source>
        <dbReference type="ARBA" id="ARBA00004651"/>
    </source>
</evidence>
<dbReference type="PROSITE" id="PS50929">
    <property type="entry name" value="ABC_TM1F"/>
    <property type="match status" value="1"/>
</dbReference>
<evidence type="ECO:0000256" key="3">
    <source>
        <dbReference type="ARBA" id="ARBA00022475"/>
    </source>
</evidence>
<dbReference type="InterPro" id="IPR003593">
    <property type="entry name" value="AAA+_ATPase"/>
</dbReference>
<dbReference type="PATRIC" id="fig|1134406.4.peg.3674"/>
<evidence type="ECO:0000259" key="10">
    <source>
        <dbReference type="PROSITE" id="PS50893"/>
    </source>
</evidence>
<feature type="transmembrane region" description="Helical" evidence="9">
    <location>
        <begin position="263"/>
        <end position="290"/>
    </location>
</feature>
<feature type="transmembrane region" description="Helical" evidence="9">
    <location>
        <begin position="65"/>
        <end position="86"/>
    </location>
</feature>
<accession>A0A0P6WZC7</accession>
<feature type="transmembrane region" description="Helical" evidence="9">
    <location>
        <begin position="26"/>
        <end position="45"/>
    </location>
</feature>
<reference evidence="12 13" key="1">
    <citation type="submission" date="2015-07" db="EMBL/GenBank/DDBJ databases">
        <title>Genome sequence of Ornatilinea apprima DSM 23815.</title>
        <authorList>
            <person name="Hemp J."/>
            <person name="Ward L.M."/>
            <person name="Pace L.A."/>
            <person name="Fischer W.W."/>
        </authorList>
    </citation>
    <scope>NUCLEOTIDE SEQUENCE [LARGE SCALE GENOMIC DNA]</scope>
    <source>
        <strain evidence="12 13">P3M-1</strain>
    </source>
</reference>
<evidence type="ECO:0000256" key="6">
    <source>
        <dbReference type="ARBA" id="ARBA00022840"/>
    </source>
</evidence>
<evidence type="ECO:0000259" key="11">
    <source>
        <dbReference type="PROSITE" id="PS50929"/>
    </source>
</evidence>
<dbReference type="InterPro" id="IPR039421">
    <property type="entry name" value="Type_1_exporter"/>
</dbReference>
<keyword evidence="5" id="KW-0547">Nucleotide-binding</keyword>
<dbReference type="CDD" id="cd03254">
    <property type="entry name" value="ABCC_Glucan_exporter_like"/>
    <property type="match status" value="1"/>
</dbReference>
<dbReference type="SUPFAM" id="SSF90123">
    <property type="entry name" value="ABC transporter transmembrane region"/>
    <property type="match status" value="1"/>
</dbReference>
<dbReference type="STRING" id="1134406.ADN00_16185"/>
<evidence type="ECO:0000256" key="8">
    <source>
        <dbReference type="ARBA" id="ARBA00023136"/>
    </source>
</evidence>
<protein>
    <submittedName>
        <fullName evidence="12">Multidrug ABC transporter ATP-binding protein</fullName>
    </submittedName>
</protein>
<dbReference type="FunFam" id="1.20.1560.10:FF:000011">
    <property type="entry name" value="Multidrug ABC transporter ATP-binding protein"/>
    <property type="match status" value="1"/>
</dbReference>
<organism evidence="12 13">
    <name type="scientific">Ornatilinea apprima</name>
    <dbReference type="NCBI Taxonomy" id="1134406"/>
    <lineage>
        <taxon>Bacteria</taxon>
        <taxon>Bacillati</taxon>
        <taxon>Chloroflexota</taxon>
        <taxon>Anaerolineae</taxon>
        <taxon>Anaerolineales</taxon>
        <taxon>Anaerolineaceae</taxon>
        <taxon>Ornatilinea</taxon>
    </lineage>
</organism>
<keyword evidence="2" id="KW-0813">Transport</keyword>
<keyword evidence="13" id="KW-1185">Reference proteome</keyword>
<feature type="transmembrane region" description="Helical" evidence="9">
    <location>
        <begin position="145"/>
        <end position="164"/>
    </location>
</feature>
<keyword evidence="4 9" id="KW-0812">Transmembrane</keyword>
<keyword evidence="6 12" id="KW-0067">ATP-binding</keyword>
<gene>
    <name evidence="12" type="ORF">ADN00_16185</name>
</gene>
<dbReference type="Gene3D" id="1.20.1560.10">
    <property type="entry name" value="ABC transporter type 1, transmembrane domain"/>
    <property type="match status" value="1"/>
</dbReference>
<sequence length="619" mass="68761">MPVGFERPKDARKTLGRLLSYLKNRWLLLVLVFILMLISAFSGLAGNYFLKPLINDYILPGNFSGLLNALMGLGGIYLLGVIASYLQSRIMVQVAQKTTNLMRRDLFVKMQSLPLKYFDTHTHGDLMSRFTNDLDNVQMAMEQSLVQLASSALTFVGAVIMMLVLSPLLFLVTFLVLALMFFLSGKLAGKSSKYFKAQQQNLGDVNGYVEEMVDGLKVIKVFNHEENAISEFKKRNEAYRQAASEANFYAGVVMPVMSNLNNIAYAATALFGGILTVFSSFDIGSLAAFLQYSRMVGFPVIQITNQFNTLLAAMAGAERVFNVMDQSAEVDNGDVTLVGVNKSADGSLNVNTNGERPCHWAWKVPEADGSVQYVELKGDVRFHEVNFGYEPGKTVLRQLSLYAKPGQKIALVGSTGAGKTTITNLLNRFYDVEEGSITYDGIDIKRICKNDLRQSLGMVLQDTHLFSGTILDNIRYGRLDATDEECVRAAKQVNAHSFIKRLPQGYHTQITADGTNLSQGQRQLLAITRAAIADPPVMILDEATSSIDTRTERLIEKGMDALMENRTVFVIAHRLSTVRNARAILVLENGEIIERGDHTDLLEQKGRYYQLYTGQYELS</sequence>
<dbReference type="PANTHER" id="PTHR43394:SF1">
    <property type="entry name" value="ATP-BINDING CASSETTE SUB-FAMILY B MEMBER 10, MITOCHONDRIAL"/>
    <property type="match status" value="1"/>
</dbReference>
<evidence type="ECO:0000256" key="9">
    <source>
        <dbReference type="SAM" id="Phobius"/>
    </source>
</evidence>
<evidence type="ECO:0000313" key="13">
    <source>
        <dbReference type="Proteomes" id="UP000050417"/>
    </source>
</evidence>
<dbReference type="FunFam" id="3.40.50.300:FF:000287">
    <property type="entry name" value="Multidrug ABC transporter ATP-binding protein"/>
    <property type="match status" value="1"/>
</dbReference>
<dbReference type="AlphaFoldDB" id="A0A0P6WZC7"/>
<comment type="subcellular location">
    <subcellularLocation>
        <location evidence="1">Cell membrane</location>
        <topology evidence="1">Multi-pass membrane protein</topology>
    </subcellularLocation>
</comment>